<evidence type="ECO:0000313" key="3">
    <source>
        <dbReference type="Proteomes" id="UP000289808"/>
    </source>
</evidence>
<reference evidence="2 4" key="1">
    <citation type="submission" date="2017-06" db="EMBL/GenBank/DDBJ databases">
        <authorList>
            <person name="Swanenburg J."/>
            <person name="Kort R."/>
        </authorList>
    </citation>
    <scope>NUCLEOTIDE SEQUENCE [LARGE SCALE GENOMIC DNA]</scope>
    <source>
        <strain evidence="2 4">RL05</strain>
    </source>
</reference>
<comment type="caution">
    <text evidence="2">The sequence shown here is derived from an EMBL/GenBank/DDBJ whole genome shotgun (WGS) entry which is preliminary data.</text>
</comment>
<dbReference type="Proteomes" id="UP000295195">
    <property type="component" value="Unassembled WGS sequence"/>
</dbReference>
<protein>
    <submittedName>
        <fullName evidence="2">Uncharacterized protein</fullName>
    </submittedName>
</protein>
<evidence type="ECO:0000313" key="1">
    <source>
        <dbReference type="EMBL" id="RXF58508.1"/>
    </source>
</evidence>
<gene>
    <name evidence="2" type="ORF">CEE75_04450</name>
    <name evidence="1" type="ORF">ERD32_03345</name>
</gene>
<accession>A0A4R6CUI3</accession>
<proteinExistence type="predicted"/>
<dbReference type="EMBL" id="SCLX01000013">
    <property type="protein sequence ID" value="RXF58508.1"/>
    <property type="molecule type" value="Genomic_DNA"/>
</dbReference>
<dbReference type="EMBL" id="NKLP01000072">
    <property type="protein sequence ID" value="TDN32380.1"/>
    <property type="molecule type" value="Genomic_DNA"/>
</dbReference>
<organism evidence="2 4">
    <name type="scientific">Lactobacillus crispatus</name>
    <dbReference type="NCBI Taxonomy" id="47770"/>
    <lineage>
        <taxon>Bacteria</taxon>
        <taxon>Bacillati</taxon>
        <taxon>Bacillota</taxon>
        <taxon>Bacilli</taxon>
        <taxon>Lactobacillales</taxon>
        <taxon>Lactobacillaceae</taxon>
        <taxon>Lactobacillus</taxon>
    </lineage>
</organism>
<evidence type="ECO:0000313" key="4">
    <source>
        <dbReference type="Proteomes" id="UP000295195"/>
    </source>
</evidence>
<dbReference type="AlphaFoldDB" id="A0A4R6CUI3"/>
<evidence type="ECO:0000313" key="2">
    <source>
        <dbReference type="EMBL" id="TDN32380.1"/>
    </source>
</evidence>
<dbReference type="Proteomes" id="UP000289808">
    <property type="component" value="Unassembled WGS sequence"/>
</dbReference>
<name>A0A4R6CUI3_9LACO</name>
<sequence>MIDKLKCIKLTDQTIRRGSWQITTESEYCLVAGSIFAAMPAKILNIAGSTSVIMLCLVNSDFFRILKKAVSIDRLFL</sequence>
<reference evidence="1 3" key="2">
    <citation type="submission" date="2019-01" db="EMBL/GenBank/DDBJ databases">
        <title>The genome sequence of Lactobacillus crispatus L49.</title>
        <authorList>
            <person name="Zhong J."/>
            <person name="Zhang J."/>
        </authorList>
    </citation>
    <scope>NUCLEOTIDE SEQUENCE [LARGE SCALE GENOMIC DNA]</scope>
    <source>
        <strain evidence="1 3">L49</strain>
    </source>
</reference>